<dbReference type="SUPFAM" id="SSF141371">
    <property type="entry name" value="PilZ domain-like"/>
    <property type="match status" value="1"/>
</dbReference>
<proteinExistence type="predicted"/>
<evidence type="ECO:0000313" key="3">
    <source>
        <dbReference type="Proteomes" id="UP000307790"/>
    </source>
</evidence>
<feature type="domain" description="PilZ" evidence="1">
    <location>
        <begin position="38"/>
        <end position="121"/>
    </location>
</feature>
<sequence length="133" mass="15022">MKFLTKDLNLPITKEKVIGYVSGNEVYNKDYGVSAIQEKRANYRNLLNKPIQLILDDEEDAVKVQGTCVDVSDGGMAVELMHPVATGTLIRVENEFDLQSELAVCLEQGKVIRCQTQPDERYLLAISWLQDDF</sequence>
<keyword evidence="3" id="KW-1185">Reference proteome</keyword>
<evidence type="ECO:0000313" key="2">
    <source>
        <dbReference type="EMBL" id="TLU66238.1"/>
    </source>
</evidence>
<name>A0A5R9IWE1_9GAMM</name>
<reference evidence="2 3" key="1">
    <citation type="submission" date="2019-05" db="EMBL/GenBank/DDBJ databases">
        <title>Genome sequences of Thalassotalea litorea 1K03283.</title>
        <authorList>
            <person name="Zhang D."/>
        </authorList>
    </citation>
    <scope>NUCLEOTIDE SEQUENCE [LARGE SCALE GENOMIC DNA]</scope>
    <source>
        <strain evidence="2 3">MCCC 1K03283</strain>
    </source>
</reference>
<dbReference type="AlphaFoldDB" id="A0A5R9IWE1"/>
<dbReference type="InterPro" id="IPR009875">
    <property type="entry name" value="PilZ_domain"/>
</dbReference>
<dbReference type="Gene3D" id="2.40.10.220">
    <property type="entry name" value="predicted glycosyltransferase like domains"/>
    <property type="match status" value="1"/>
</dbReference>
<comment type="caution">
    <text evidence="2">The sequence shown here is derived from an EMBL/GenBank/DDBJ whole genome shotgun (WGS) entry which is preliminary data.</text>
</comment>
<gene>
    <name evidence="2" type="ORF">FE810_05915</name>
</gene>
<dbReference type="Proteomes" id="UP000307790">
    <property type="component" value="Unassembled WGS sequence"/>
</dbReference>
<dbReference type="Pfam" id="PF07238">
    <property type="entry name" value="PilZ"/>
    <property type="match status" value="1"/>
</dbReference>
<dbReference type="OrthoDB" id="5290589at2"/>
<protein>
    <submittedName>
        <fullName evidence="2">PilZ domain-containing protein</fullName>
    </submittedName>
</protein>
<dbReference type="GO" id="GO:0035438">
    <property type="term" value="F:cyclic-di-GMP binding"/>
    <property type="evidence" value="ECO:0007669"/>
    <property type="project" value="InterPro"/>
</dbReference>
<organism evidence="2 3">
    <name type="scientific">Thalassotalea litorea</name>
    <dbReference type="NCBI Taxonomy" id="2020715"/>
    <lineage>
        <taxon>Bacteria</taxon>
        <taxon>Pseudomonadati</taxon>
        <taxon>Pseudomonadota</taxon>
        <taxon>Gammaproteobacteria</taxon>
        <taxon>Alteromonadales</taxon>
        <taxon>Colwelliaceae</taxon>
        <taxon>Thalassotalea</taxon>
    </lineage>
</organism>
<dbReference type="RefSeq" id="WP_138319114.1">
    <property type="nucleotide sequence ID" value="NZ_VCBC01000005.1"/>
</dbReference>
<dbReference type="EMBL" id="VCBC01000005">
    <property type="protein sequence ID" value="TLU66238.1"/>
    <property type="molecule type" value="Genomic_DNA"/>
</dbReference>
<accession>A0A5R9IWE1</accession>
<evidence type="ECO:0000259" key="1">
    <source>
        <dbReference type="Pfam" id="PF07238"/>
    </source>
</evidence>